<gene>
    <name evidence="3" type="ORF">PFISCL1PPCAC_11249</name>
</gene>
<feature type="signal peptide" evidence="2">
    <location>
        <begin position="1"/>
        <end position="15"/>
    </location>
</feature>
<keyword evidence="1" id="KW-0812">Transmembrane</keyword>
<evidence type="ECO:0000313" key="4">
    <source>
        <dbReference type="Proteomes" id="UP001432322"/>
    </source>
</evidence>
<protein>
    <submittedName>
        <fullName evidence="3">Uncharacterized protein</fullName>
    </submittedName>
</protein>
<sequence length="255" mass="28394">MRNLLLFPLISIVSADFGAFFGFEVDFNGSSDEFRRNYKDLRKQLVREGTDTFLTNSSSLIYKEGIFQVNDSDQSKLNSTLHDLISVLCSLHPISLQSLDKLGIQSLDRYSMVTMEVRVMQTMKEGIQSVLSKHRLQSYDERRKTGDVVLAEGDFKSPDISALLNTSSTIKLTGKVSIFGCLGIRVCRPIHTSSLISCSSPPPVHFFNLGIHLSIAITIMLCVIVLVSIAVCVYLKVGKKDHRGATKRGIHLRPL</sequence>
<dbReference type="AlphaFoldDB" id="A0AAV5VML1"/>
<dbReference type="EMBL" id="BTSY01000003">
    <property type="protein sequence ID" value="GMT19952.1"/>
    <property type="molecule type" value="Genomic_DNA"/>
</dbReference>
<proteinExistence type="predicted"/>
<reference evidence="3" key="1">
    <citation type="submission" date="2023-10" db="EMBL/GenBank/DDBJ databases">
        <title>Genome assembly of Pristionchus species.</title>
        <authorList>
            <person name="Yoshida K."/>
            <person name="Sommer R.J."/>
        </authorList>
    </citation>
    <scope>NUCLEOTIDE SEQUENCE</scope>
    <source>
        <strain evidence="3">RS5133</strain>
    </source>
</reference>
<evidence type="ECO:0000313" key="3">
    <source>
        <dbReference type="EMBL" id="GMT19952.1"/>
    </source>
</evidence>
<feature type="transmembrane region" description="Helical" evidence="1">
    <location>
        <begin position="209"/>
        <end position="235"/>
    </location>
</feature>
<keyword evidence="1" id="KW-1133">Transmembrane helix</keyword>
<keyword evidence="4" id="KW-1185">Reference proteome</keyword>
<name>A0AAV5VML1_9BILA</name>
<organism evidence="3 4">
    <name type="scientific">Pristionchus fissidentatus</name>
    <dbReference type="NCBI Taxonomy" id="1538716"/>
    <lineage>
        <taxon>Eukaryota</taxon>
        <taxon>Metazoa</taxon>
        <taxon>Ecdysozoa</taxon>
        <taxon>Nematoda</taxon>
        <taxon>Chromadorea</taxon>
        <taxon>Rhabditida</taxon>
        <taxon>Rhabditina</taxon>
        <taxon>Diplogasteromorpha</taxon>
        <taxon>Diplogasteroidea</taxon>
        <taxon>Neodiplogasteridae</taxon>
        <taxon>Pristionchus</taxon>
    </lineage>
</organism>
<feature type="chain" id="PRO_5043630154" evidence="2">
    <location>
        <begin position="16"/>
        <end position="255"/>
    </location>
</feature>
<accession>A0AAV5VML1</accession>
<comment type="caution">
    <text evidence="3">The sequence shown here is derived from an EMBL/GenBank/DDBJ whole genome shotgun (WGS) entry which is preliminary data.</text>
</comment>
<keyword evidence="2" id="KW-0732">Signal</keyword>
<keyword evidence="1" id="KW-0472">Membrane</keyword>
<evidence type="ECO:0000256" key="1">
    <source>
        <dbReference type="SAM" id="Phobius"/>
    </source>
</evidence>
<dbReference type="Proteomes" id="UP001432322">
    <property type="component" value="Unassembled WGS sequence"/>
</dbReference>
<evidence type="ECO:0000256" key="2">
    <source>
        <dbReference type="SAM" id="SignalP"/>
    </source>
</evidence>